<proteinExistence type="predicted"/>
<evidence type="ECO:0000256" key="1">
    <source>
        <dbReference type="SAM" id="MobiDB-lite"/>
    </source>
</evidence>
<gene>
    <name evidence="2" type="ORF">DSL72_000269</name>
</gene>
<dbReference type="OrthoDB" id="3442909at2759"/>
<evidence type="ECO:0000313" key="3">
    <source>
        <dbReference type="Proteomes" id="UP000672032"/>
    </source>
</evidence>
<feature type="region of interest" description="Disordered" evidence="1">
    <location>
        <begin position="131"/>
        <end position="160"/>
    </location>
</feature>
<sequence>MRLARAHDPRIPHEPQTAAHDGRDGKARDRQQQPVLAHPEDGLGVLAMPAVALDDVEEAPRVLAVFGGHEVAHAAGLVRHGAHVFDPEHGQEERPRAVHDGDVGHAPVAIVGLQGVDDAEEEGVLGHGAHGVVADSRGDGPAEPGGIAEEGVESSVAAVV</sequence>
<feature type="compositionally biased region" description="Low complexity" evidence="1">
    <location>
        <begin position="141"/>
        <end position="160"/>
    </location>
</feature>
<accession>A0A8A3P635</accession>
<dbReference type="EMBL" id="CP063406">
    <property type="protein sequence ID" value="QSZ30711.1"/>
    <property type="molecule type" value="Genomic_DNA"/>
</dbReference>
<evidence type="ECO:0000313" key="2">
    <source>
        <dbReference type="EMBL" id="QSZ30711.1"/>
    </source>
</evidence>
<name>A0A8A3P635_9HELO</name>
<feature type="compositionally biased region" description="Basic and acidic residues" evidence="1">
    <location>
        <begin position="1"/>
        <end position="13"/>
    </location>
</feature>
<organism evidence="2 3">
    <name type="scientific">Monilinia vaccinii-corymbosi</name>
    <dbReference type="NCBI Taxonomy" id="61207"/>
    <lineage>
        <taxon>Eukaryota</taxon>
        <taxon>Fungi</taxon>
        <taxon>Dikarya</taxon>
        <taxon>Ascomycota</taxon>
        <taxon>Pezizomycotina</taxon>
        <taxon>Leotiomycetes</taxon>
        <taxon>Helotiales</taxon>
        <taxon>Sclerotiniaceae</taxon>
        <taxon>Monilinia</taxon>
    </lineage>
</organism>
<dbReference type="Proteomes" id="UP000672032">
    <property type="component" value="Chromosome 2"/>
</dbReference>
<feature type="region of interest" description="Disordered" evidence="1">
    <location>
        <begin position="1"/>
        <end position="31"/>
    </location>
</feature>
<dbReference type="AlphaFoldDB" id="A0A8A3P635"/>
<reference evidence="2" key="1">
    <citation type="submission" date="2020-10" db="EMBL/GenBank/DDBJ databases">
        <title>Genome Sequence of Monilinia vaccinii-corymbosi Sheds Light on Mummy Berry Disease Infection of Blueberry and Mating Type.</title>
        <authorList>
            <person name="Yow A.G."/>
            <person name="Zhang Y."/>
            <person name="Bansal K."/>
            <person name="Eacker S.M."/>
            <person name="Sullivan S."/>
            <person name="Liachko I."/>
            <person name="Cubeta M.A."/>
            <person name="Rollins J.A."/>
            <person name="Ashrafi H."/>
        </authorList>
    </citation>
    <scope>NUCLEOTIDE SEQUENCE</scope>
    <source>
        <strain evidence="2">RL-1</strain>
    </source>
</reference>
<keyword evidence="3" id="KW-1185">Reference proteome</keyword>
<feature type="compositionally biased region" description="Basic and acidic residues" evidence="1">
    <location>
        <begin position="20"/>
        <end position="31"/>
    </location>
</feature>
<protein>
    <submittedName>
        <fullName evidence="2">Uncharacterized protein</fullName>
    </submittedName>
</protein>